<dbReference type="GO" id="GO:0016787">
    <property type="term" value="F:hydrolase activity"/>
    <property type="evidence" value="ECO:0007669"/>
    <property type="project" value="UniProtKB-KW"/>
</dbReference>
<comment type="cofactor">
    <cofactor evidence="10">
        <name>Mg(2+)</name>
        <dbReference type="ChEBI" id="CHEBI:18420"/>
    </cofactor>
    <cofactor evidence="10">
        <name>Mn(2+)</name>
        <dbReference type="ChEBI" id="CHEBI:29035"/>
    </cofactor>
</comment>
<keyword evidence="2 10" id="KW-0479">Metal-binding</keyword>
<dbReference type="GO" id="GO:0043571">
    <property type="term" value="P:maintenance of CRISPR repeat elements"/>
    <property type="evidence" value="ECO:0007669"/>
    <property type="project" value="UniProtKB-UniRule"/>
</dbReference>
<evidence type="ECO:0000256" key="8">
    <source>
        <dbReference type="ARBA" id="ARBA00023211"/>
    </source>
</evidence>
<feature type="binding site" evidence="10">
    <location>
        <position position="241"/>
    </location>
    <ligand>
        <name>Mn(2+)</name>
        <dbReference type="ChEBI" id="CHEBI:29035"/>
    </ligand>
</feature>
<organism evidence="11 12">
    <name type="scientific">Candidatus Onthomorpha intestinigallinarum</name>
    <dbReference type="NCBI Taxonomy" id="2840880"/>
    <lineage>
        <taxon>Bacteria</taxon>
        <taxon>Pseudomonadati</taxon>
        <taxon>Bacteroidota</taxon>
        <taxon>Bacteroidia</taxon>
        <taxon>Bacteroidales</taxon>
        <taxon>Candidatus Onthomorpha</taxon>
    </lineage>
</organism>
<dbReference type="Gene3D" id="1.20.120.920">
    <property type="entry name" value="CRISPR-associated endonuclease Cas1, C-terminal domain"/>
    <property type="match status" value="1"/>
</dbReference>
<accession>A0A9D1UIF6</accession>
<keyword evidence="8 10" id="KW-0464">Manganese</keyword>
<evidence type="ECO:0000313" key="12">
    <source>
        <dbReference type="Proteomes" id="UP000824267"/>
    </source>
</evidence>
<protein>
    <recommendedName>
        <fullName evidence="10">CRISPR-associated endonuclease Cas1</fullName>
        <ecNumber evidence="10">3.1.-.-</ecNumber>
    </recommendedName>
</protein>
<dbReference type="AlphaFoldDB" id="A0A9D1UIF6"/>
<dbReference type="HAMAP" id="MF_01470">
    <property type="entry name" value="Cas1"/>
    <property type="match status" value="1"/>
</dbReference>
<dbReference type="InterPro" id="IPR027617">
    <property type="entry name" value="Cas1_PREFRAN"/>
</dbReference>
<feature type="binding site" evidence="10">
    <location>
        <position position="226"/>
    </location>
    <ligand>
        <name>Mn(2+)</name>
        <dbReference type="ChEBI" id="CHEBI:29035"/>
    </ligand>
</feature>
<evidence type="ECO:0000256" key="3">
    <source>
        <dbReference type="ARBA" id="ARBA00022759"/>
    </source>
</evidence>
<dbReference type="InterPro" id="IPR042211">
    <property type="entry name" value="CRISPR-assoc_Cas1_N"/>
</dbReference>
<dbReference type="Proteomes" id="UP000824267">
    <property type="component" value="Unassembled WGS sequence"/>
</dbReference>
<dbReference type="InterPro" id="IPR050646">
    <property type="entry name" value="Cas1"/>
</dbReference>
<keyword evidence="6 10" id="KW-0051">Antiviral defense</keyword>
<dbReference type="InterPro" id="IPR042206">
    <property type="entry name" value="CRISPR-assoc_Cas1_C"/>
</dbReference>
<dbReference type="EC" id="3.1.-.-" evidence="10"/>
<comment type="function">
    <text evidence="10">CRISPR (clustered regularly interspaced short palindromic repeat), is an adaptive immune system that provides protection against mobile genetic elements (viruses, transposable elements and conjugative plasmids). CRISPR clusters contain spacers, sequences complementary to antecedent mobile elements, and target invading nucleic acids. CRISPR clusters are transcribed and processed into CRISPR RNA (crRNA). Acts as a dsDNA endonuclease. Involved in the integration of spacer DNA into the CRISPR cassette.</text>
</comment>
<dbReference type="GO" id="GO:0003677">
    <property type="term" value="F:DNA binding"/>
    <property type="evidence" value="ECO:0007669"/>
    <property type="project" value="UniProtKB-KW"/>
</dbReference>
<dbReference type="PANTHER" id="PTHR34353">
    <property type="entry name" value="CRISPR-ASSOCIATED ENDONUCLEASE CAS1 1"/>
    <property type="match status" value="1"/>
</dbReference>
<dbReference type="GO" id="GO:0051607">
    <property type="term" value="P:defense response to virus"/>
    <property type="evidence" value="ECO:0007669"/>
    <property type="project" value="UniProtKB-UniRule"/>
</dbReference>
<dbReference type="GO" id="GO:0004520">
    <property type="term" value="F:DNA endonuclease activity"/>
    <property type="evidence" value="ECO:0007669"/>
    <property type="project" value="InterPro"/>
</dbReference>
<gene>
    <name evidence="10 11" type="primary">cas1</name>
    <name evidence="11" type="ORF">IAC47_04915</name>
</gene>
<keyword evidence="5 10" id="KW-0460">Magnesium</keyword>
<keyword evidence="3 10" id="KW-0255">Endonuclease</keyword>
<reference evidence="11" key="2">
    <citation type="submission" date="2021-04" db="EMBL/GenBank/DDBJ databases">
        <authorList>
            <person name="Gilroy R."/>
        </authorList>
    </citation>
    <scope>NUCLEOTIDE SEQUENCE</scope>
    <source>
        <strain evidence="11">Gambia16-930</strain>
    </source>
</reference>
<evidence type="ECO:0000313" key="11">
    <source>
        <dbReference type="EMBL" id="HIW87600.1"/>
    </source>
</evidence>
<dbReference type="GO" id="GO:0046872">
    <property type="term" value="F:metal ion binding"/>
    <property type="evidence" value="ECO:0007669"/>
    <property type="project" value="UniProtKB-UniRule"/>
</dbReference>
<comment type="caution">
    <text evidence="11">The sequence shown here is derived from an EMBL/GenBank/DDBJ whole genome shotgun (WGS) entry which is preliminary data.</text>
</comment>
<dbReference type="CDD" id="cd09634">
    <property type="entry name" value="Cas1_I-II-III"/>
    <property type="match status" value="1"/>
</dbReference>
<dbReference type="NCBIfam" id="TIGR04329">
    <property type="entry name" value="cas1_PREFRAN"/>
    <property type="match status" value="1"/>
</dbReference>
<dbReference type="NCBIfam" id="TIGR00287">
    <property type="entry name" value="cas1"/>
    <property type="match status" value="1"/>
</dbReference>
<evidence type="ECO:0000256" key="2">
    <source>
        <dbReference type="ARBA" id="ARBA00022723"/>
    </source>
</evidence>
<dbReference type="Gene3D" id="3.100.10.20">
    <property type="entry name" value="CRISPR-associated endonuclease Cas1, N-terminal domain"/>
    <property type="match status" value="1"/>
</dbReference>
<sequence length="322" mass="38085">MFTSKDIETKTIFVINCIKEKNLRVQSGELLLEEPEEKKTLTKLPFQKILALFIIGHIRVTTPLIDKCKRFNVALIVVNTNFRPIFYWFNSAEANFLLRQKQHLFDMDDISIAKILISNKIENQLSILKKTKRKDPLTTNATITCLNALSAIMSANDYKQLMGMEGICSKHFFEAFFQDLNWSGRKPRIKSDCTNAALDIGYTILFNYMECFLRMYGFDLYIGVFHRNWFKRKSLVCDIMEPFRCIIDRTIRTSFNKKVFSEKDFIITKGTYRLRIDMNSKYSKTFFDALIKYKNEVFKYVQSYYRCFMQNKKTSNYPTFHI</sequence>
<evidence type="ECO:0000256" key="5">
    <source>
        <dbReference type="ARBA" id="ARBA00022842"/>
    </source>
</evidence>
<evidence type="ECO:0000256" key="7">
    <source>
        <dbReference type="ARBA" id="ARBA00023125"/>
    </source>
</evidence>
<comment type="subunit">
    <text evidence="9 10">Homodimer, forms a heterotetramer with a Cas2 homodimer.</text>
</comment>
<dbReference type="PANTHER" id="PTHR34353:SF2">
    <property type="entry name" value="CRISPR-ASSOCIATED ENDONUCLEASE CAS1 1"/>
    <property type="match status" value="1"/>
</dbReference>
<comment type="similarity">
    <text evidence="10">Belongs to the CRISPR-associated endonuclease Cas1 family.</text>
</comment>
<proteinExistence type="inferred from homology"/>
<feature type="binding site" evidence="10">
    <location>
        <position position="165"/>
    </location>
    <ligand>
        <name>Mn(2+)</name>
        <dbReference type="ChEBI" id="CHEBI:29035"/>
    </ligand>
</feature>
<reference evidence="11" key="1">
    <citation type="journal article" date="2021" name="PeerJ">
        <title>Extensive microbial diversity within the chicken gut microbiome revealed by metagenomics and culture.</title>
        <authorList>
            <person name="Gilroy R."/>
            <person name="Ravi A."/>
            <person name="Getino M."/>
            <person name="Pursley I."/>
            <person name="Horton D.L."/>
            <person name="Alikhan N.F."/>
            <person name="Baker D."/>
            <person name="Gharbi K."/>
            <person name="Hall N."/>
            <person name="Watson M."/>
            <person name="Adriaenssens E.M."/>
            <person name="Foster-Nyarko E."/>
            <person name="Jarju S."/>
            <person name="Secka A."/>
            <person name="Antonio M."/>
            <person name="Oren A."/>
            <person name="Chaudhuri R.R."/>
            <person name="La Ragione R."/>
            <person name="Hildebrand F."/>
            <person name="Pallen M.J."/>
        </authorList>
    </citation>
    <scope>NUCLEOTIDE SEQUENCE</scope>
    <source>
        <strain evidence="11">Gambia16-930</strain>
    </source>
</reference>
<dbReference type="Pfam" id="PF01867">
    <property type="entry name" value="Cas_Cas1"/>
    <property type="match status" value="1"/>
</dbReference>
<dbReference type="InterPro" id="IPR002729">
    <property type="entry name" value="CRISPR-assoc_Cas1"/>
</dbReference>
<keyword evidence="7 10" id="KW-0238">DNA-binding</keyword>
<dbReference type="EMBL" id="DXGG01000157">
    <property type="protein sequence ID" value="HIW87600.1"/>
    <property type="molecule type" value="Genomic_DNA"/>
</dbReference>
<keyword evidence="1 10" id="KW-0540">Nuclease</keyword>
<evidence type="ECO:0000256" key="9">
    <source>
        <dbReference type="ARBA" id="ARBA00038592"/>
    </source>
</evidence>
<evidence type="ECO:0000256" key="10">
    <source>
        <dbReference type="HAMAP-Rule" id="MF_01470"/>
    </source>
</evidence>
<evidence type="ECO:0000256" key="6">
    <source>
        <dbReference type="ARBA" id="ARBA00023118"/>
    </source>
</evidence>
<keyword evidence="4 10" id="KW-0378">Hydrolase</keyword>
<evidence type="ECO:0000256" key="4">
    <source>
        <dbReference type="ARBA" id="ARBA00022801"/>
    </source>
</evidence>
<evidence type="ECO:0000256" key="1">
    <source>
        <dbReference type="ARBA" id="ARBA00022722"/>
    </source>
</evidence>
<name>A0A9D1UIF6_9BACT</name>